<accession>A0ABS5TUS1</accession>
<gene>
    <name evidence="1" type="ORF">KIN34_01155</name>
</gene>
<comment type="caution">
    <text evidence="1">The sequence shown here is derived from an EMBL/GenBank/DDBJ whole genome shotgun (WGS) entry which is preliminary data.</text>
</comment>
<sequence length="134" mass="15186">MGLRAWWQDADRAWVTFPTDDARGHLAGERRVAWAHFPTTRNVPNLVRNAFLAWRVLKSFRPEVVVSTGAGVALPFFVLARLVGARTVYIEVYDRVDSATLTGRLCAPFTDLMCVQWPEQRDLYRDALVVGPLL</sequence>
<evidence type="ECO:0000313" key="2">
    <source>
        <dbReference type="Proteomes" id="UP000722125"/>
    </source>
</evidence>
<dbReference type="Pfam" id="PF08660">
    <property type="entry name" value="Alg14"/>
    <property type="match status" value="1"/>
</dbReference>
<dbReference type="GO" id="GO:0016740">
    <property type="term" value="F:transferase activity"/>
    <property type="evidence" value="ECO:0007669"/>
    <property type="project" value="UniProtKB-KW"/>
</dbReference>
<reference evidence="1 2" key="1">
    <citation type="submission" date="2021-05" db="EMBL/GenBank/DDBJ databases">
        <title>Description of Cellulomonas sp. DKR-3 sp. nov.</title>
        <authorList>
            <person name="Dahal R.H."/>
            <person name="Chaudhary D.K."/>
        </authorList>
    </citation>
    <scope>NUCLEOTIDE SEQUENCE [LARGE SCALE GENOMIC DNA]</scope>
    <source>
        <strain evidence="1 2">DKR-3</strain>
    </source>
</reference>
<dbReference type="SUPFAM" id="SSF53756">
    <property type="entry name" value="UDP-Glycosyltransferase/glycogen phosphorylase"/>
    <property type="match status" value="1"/>
</dbReference>
<dbReference type="Proteomes" id="UP000722125">
    <property type="component" value="Unassembled WGS sequence"/>
</dbReference>
<organism evidence="1 2">
    <name type="scientific">Cellulomonas fulva</name>
    <dbReference type="NCBI Taxonomy" id="2835530"/>
    <lineage>
        <taxon>Bacteria</taxon>
        <taxon>Bacillati</taxon>
        <taxon>Actinomycetota</taxon>
        <taxon>Actinomycetes</taxon>
        <taxon>Micrococcales</taxon>
        <taxon>Cellulomonadaceae</taxon>
        <taxon>Cellulomonas</taxon>
    </lineage>
</organism>
<evidence type="ECO:0000313" key="1">
    <source>
        <dbReference type="EMBL" id="MBT0992899.1"/>
    </source>
</evidence>
<protein>
    <submittedName>
        <fullName evidence="1">UDP-N-acetylglucosamine--LPS N-acetylglucosamine transferase</fullName>
    </submittedName>
</protein>
<proteinExistence type="predicted"/>
<dbReference type="EMBL" id="JAHBOH010000001">
    <property type="protein sequence ID" value="MBT0992899.1"/>
    <property type="molecule type" value="Genomic_DNA"/>
</dbReference>
<dbReference type="InterPro" id="IPR013969">
    <property type="entry name" value="Oligosacch_biosynth_Alg14"/>
</dbReference>
<dbReference type="Gene3D" id="3.40.50.2000">
    <property type="entry name" value="Glycogen Phosphorylase B"/>
    <property type="match status" value="1"/>
</dbReference>
<keyword evidence="2" id="KW-1185">Reference proteome</keyword>
<keyword evidence="1" id="KW-0808">Transferase</keyword>
<name>A0ABS5TUS1_9CELL</name>